<reference evidence="5 6" key="1">
    <citation type="journal article" date="2012" name="Science">
        <title>The Paleozoic origin of enzymatic lignin decomposition reconstructed from 31 fungal genomes.</title>
        <authorList>
            <person name="Floudas D."/>
            <person name="Binder M."/>
            <person name="Riley R."/>
            <person name="Barry K."/>
            <person name="Blanchette R.A."/>
            <person name="Henrissat B."/>
            <person name="Martinez A.T."/>
            <person name="Otillar R."/>
            <person name="Spatafora J.W."/>
            <person name="Yadav J.S."/>
            <person name="Aerts A."/>
            <person name="Benoit I."/>
            <person name="Boyd A."/>
            <person name="Carlson A."/>
            <person name="Copeland A."/>
            <person name="Coutinho P.M."/>
            <person name="de Vries R.P."/>
            <person name="Ferreira P."/>
            <person name="Findley K."/>
            <person name="Foster B."/>
            <person name="Gaskell J."/>
            <person name="Glotzer D."/>
            <person name="Gorecki P."/>
            <person name="Heitman J."/>
            <person name="Hesse C."/>
            <person name="Hori C."/>
            <person name="Igarashi K."/>
            <person name="Jurgens J.A."/>
            <person name="Kallen N."/>
            <person name="Kersten P."/>
            <person name="Kohler A."/>
            <person name="Kuees U."/>
            <person name="Kumar T.K.A."/>
            <person name="Kuo A."/>
            <person name="LaButti K."/>
            <person name="Larrondo L.F."/>
            <person name="Lindquist E."/>
            <person name="Ling A."/>
            <person name="Lombard V."/>
            <person name="Lucas S."/>
            <person name="Lundell T."/>
            <person name="Martin R."/>
            <person name="McLaughlin D.J."/>
            <person name="Morgenstern I."/>
            <person name="Morin E."/>
            <person name="Murat C."/>
            <person name="Nagy L.G."/>
            <person name="Nolan M."/>
            <person name="Ohm R.A."/>
            <person name="Patyshakuliyeva A."/>
            <person name="Rokas A."/>
            <person name="Ruiz-Duenas F.J."/>
            <person name="Sabat G."/>
            <person name="Salamov A."/>
            <person name="Samejima M."/>
            <person name="Schmutz J."/>
            <person name="Slot J.C."/>
            <person name="St John F."/>
            <person name="Stenlid J."/>
            <person name="Sun H."/>
            <person name="Sun S."/>
            <person name="Syed K."/>
            <person name="Tsang A."/>
            <person name="Wiebenga A."/>
            <person name="Young D."/>
            <person name="Pisabarro A."/>
            <person name="Eastwood D.C."/>
            <person name="Martin F."/>
            <person name="Cullen D."/>
            <person name="Grigoriev I.V."/>
            <person name="Hibbett D.S."/>
        </authorList>
    </citation>
    <scope>NUCLEOTIDE SEQUENCE [LARGE SCALE GENOMIC DNA]</scope>
    <source>
        <strain evidence="5 6">DJM-731 SS1</strain>
    </source>
</reference>
<feature type="region of interest" description="Disordered" evidence="2">
    <location>
        <begin position="204"/>
        <end position="228"/>
    </location>
</feature>
<feature type="domain" description="Beta-lactamase-related" evidence="4">
    <location>
        <begin position="81"/>
        <end position="437"/>
    </location>
</feature>
<dbReference type="Proteomes" id="UP000030653">
    <property type="component" value="Unassembled WGS sequence"/>
</dbReference>
<dbReference type="STRING" id="1858805.M5FVW8"/>
<evidence type="ECO:0000259" key="4">
    <source>
        <dbReference type="Pfam" id="PF00144"/>
    </source>
</evidence>
<dbReference type="PANTHER" id="PTHR22935:SF95">
    <property type="entry name" value="BETA-LACTAMASE-LIKE 1-RELATED"/>
    <property type="match status" value="1"/>
</dbReference>
<dbReference type="PANTHER" id="PTHR22935">
    <property type="entry name" value="PENICILLIN-BINDING PROTEIN"/>
    <property type="match status" value="1"/>
</dbReference>
<organism evidence="5 6">
    <name type="scientific">Dacryopinax primogenitus (strain DJM 731)</name>
    <name type="common">Brown rot fungus</name>
    <dbReference type="NCBI Taxonomy" id="1858805"/>
    <lineage>
        <taxon>Eukaryota</taxon>
        <taxon>Fungi</taxon>
        <taxon>Dikarya</taxon>
        <taxon>Basidiomycota</taxon>
        <taxon>Agaricomycotina</taxon>
        <taxon>Dacrymycetes</taxon>
        <taxon>Dacrymycetales</taxon>
        <taxon>Dacrymycetaceae</taxon>
        <taxon>Dacryopinax</taxon>
    </lineage>
</organism>
<evidence type="ECO:0000256" key="2">
    <source>
        <dbReference type="SAM" id="MobiDB-lite"/>
    </source>
</evidence>
<dbReference type="HOGENOM" id="CLU_030521_0_0_1"/>
<dbReference type="SUPFAM" id="SSF56601">
    <property type="entry name" value="beta-lactamase/transpeptidase-like"/>
    <property type="match status" value="1"/>
</dbReference>
<dbReference type="EMBL" id="JH795866">
    <property type="protein sequence ID" value="EJU00504.1"/>
    <property type="molecule type" value="Genomic_DNA"/>
</dbReference>
<keyword evidence="3" id="KW-0812">Transmembrane</keyword>
<keyword evidence="3" id="KW-1133">Transmembrane helix</keyword>
<evidence type="ECO:0000313" key="6">
    <source>
        <dbReference type="Proteomes" id="UP000030653"/>
    </source>
</evidence>
<dbReference type="InterPro" id="IPR001466">
    <property type="entry name" value="Beta-lactam-related"/>
</dbReference>
<evidence type="ECO:0000313" key="5">
    <source>
        <dbReference type="EMBL" id="EJU00504.1"/>
    </source>
</evidence>
<dbReference type="InterPro" id="IPR012338">
    <property type="entry name" value="Beta-lactam/transpept-like"/>
</dbReference>
<evidence type="ECO:0000256" key="1">
    <source>
        <dbReference type="ARBA" id="ARBA00038473"/>
    </source>
</evidence>
<dbReference type="InterPro" id="IPR051478">
    <property type="entry name" value="Beta-lactamase-like_AB/R"/>
</dbReference>
<proteinExistence type="inferred from homology"/>
<dbReference type="Pfam" id="PF00144">
    <property type="entry name" value="Beta-lactamase"/>
    <property type="match status" value="1"/>
</dbReference>
<keyword evidence="3" id="KW-0472">Membrane</keyword>
<dbReference type="RefSeq" id="XP_040627401.1">
    <property type="nucleotide sequence ID" value="XM_040776463.1"/>
</dbReference>
<name>M5FVW8_DACPD</name>
<evidence type="ECO:0000256" key="3">
    <source>
        <dbReference type="SAM" id="Phobius"/>
    </source>
</evidence>
<accession>M5FVW8</accession>
<dbReference type="AlphaFoldDB" id="M5FVW8"/>
<dbReference type="OrthoDB" id="428260at2759"/>
<dbReference type="GeneID" id="63691525"/>
<dbReference type="OMA" id="PINEYTI"/>
<keyword evidence="6" id="KW-1185">Reference proteome</keyword>
<sequence>MEKQWITPHRPQHSSRWSYPFNIFIIALIALTTAWYSLNLTPLPLFTTRASICHTPLPPIHAYGPLGDDHPALLRAGKQLERAIQSRWKKGTIDSINLAVVTAHGSVWEISQGPLRPNETDPLERGAVDRDSMYRIASVSKLFTMVETLVLQQKGVLKLDDPVTRFFPNFTYVPYECPTSTCVPTEPITLRQLASHTSGLARDLPAGSATNWPHERSGGGPPPINDLPFPDRDTVLQSIAATPLVAAPYTAPIYSNTAWSLLGACNVQANKLFGEDTSPSTHWELLERDVLVPLGLNGTSFLAAEELKPRIAVGSAYPGEVELDFLDFSNPAGGQFSSLHDLAKLLTSILDPSTPGAVLTPYTLREWVRPMHAFGDDNNEVGLVWEIMKFQDSYGTRQRIYQKYGNLESSHAAIAINAEAGFGVALLTTSPQSQTAPIIEDAIKAFQPAFDRLRQERAMTMFGGAWELPPSRTRNASEARISFKQGSLWLDRLILNGTDALQLLGGRKGASGRLWWTGSDQFRIAVDLPGYEGCLGQWATLDEYGRKQGWAINSLVFKGPASHRSLHFPAAALALRRKL</sequence>
<gene>
    <name evidence="5" type="ORF">DACRYDRAFT_80707</name>
</gene>
<comment type="similarity">
    <text evidence="1">Belongs to the beta-lactamase family.</text>
</comment>
<feature type="transmembrane region" description="Helical" evidence="3">
    <location>
        <begin position="21"/>
        <end position="38"/>
    </location>
</feature>
<dbReference type="Gene3D" id="3.40.710.10">
    <property type="entry name" value="DD-peptidase/beta-lactamase superfamily"/>
    <property type="match status" value="1"/>
</dbReference>
<protein>
    <submittedName>
        <fullName evidence="5">Beta-lactamase/transpeptidase-like protein</fullName>
    </submittedName>
</protein>